<organism evidence="1 2">
    <name type="scientific">Oesophagostomum dentatum</name>
    <name type="common">Nodular worm</name>
    <dbReference type="NCBI Taxonomy" id="61180"/>
    <lineage>
        <taxon>Eukaryota</taxon>
        <taxon>Metazoa</taxon>
        <taxon>Ecdysozoa</taxon>
        <taxon>Nematoda</taxon>
        <taxon>Chromadorea</taxon>
        <taxon>Rhabditida</taxon>
        <taxon>Rhabditina</taxon>
        <taxon>Rhabditomorpha</taxon>
        <taxon>Strongyloidea</taxon>
        <taxon>Strongylidae</taxon>
        <taxon>Oesophagostomum</taxon>
    </lineage>
</organism>
<dbReference type="EMBL" id="KN550027">
    <property type="protein sequence ID" value="KHJ95252.1"/>
    <property type="molecule type" value="Genomic_DNA"/>
</dbReference>
<evidence type="ECO:0000313" key="2">
    <source>
        <dbReference type="Proteomes" id="UP000053660"/>
    </source>
</evidence>
<sequence length="30" mass="3515">MLPGCIASAWSILYFREIKLYSRITQEILV</sequence>
<name>A0A0B1THG2_OESDE</name>
<dbReference type="Proteomes" id="UP000053660">
    <property type="component" value="Unassembled WGS sequence"/>
</dbReference>
<dbReference type="AlphaFoldDB" id="A0A0B1THG2"/>
<keyword evidence="2" id="KW-1185">Reference proteome</keyword>
<accession>A0A0B1THG2</accession>
<evidence type="ECO:0000313" key="1">
    <source>
        <dbReference type="EMBL" id="KHJ95252.1"/>
    </source>
</evidence>
<proteinExistence type="predicted"/>
<protein>
    <submittedName>
        <fullName evidence="1">Uncharacterized protein</fullName>
    </submittedName>
</protein>
<reference evidence="1 2" key="1">
    <citation type="submission" date="2014-03" db="EMBL/GenBank/DDBJ databases">
        <title>Draft genome of the hookworm Oesophagostomum dentatum.</title>
        <authorList>
            <person name="Mitreva M."/>
        </authorList>
    </citation>
    <scope>NUCLEOTIDE SEQUENCE [LARGE SCALE GENOMIC DNA]</scope>
    <source>
        <strain evidence="1 2">OD-Hann</strain>
    </source>
</reference>
<gene>
    <name evidence="1" type="ORF">OESDEN_04816</name>
</gene>
<dbReference type="OrthoDB" id="426527at2759"/>